<sequence length="209" mass="22788">MDLSSAAALAPIDHHSETNHRLANSLQLLAAMVSMSAREVTDRAAQAALVETHRRIEAIGRLHRHLHARRADHLLDLGAYLDELGRDLEDGYCDVASGRRVIVDAAQVSVSQEDALALGILISELVGNACKYAYEPRMPGDIRIVVRPGPANGYLLMVEDRGVGRRDTVPVAGSGLGSRLIDVMTARLRGRAHWEDARPGTRFLMSVNE</sequence>
<name>A0A1B3Z8T2_9SPHN</name>
<evidence type="ECO:0000259" key="8">
    <source>
        <dbReference type="Pfam" id="PF07568"/>
    </source>
</evidence>
<dbReference type="KEGG" id="span:AWL63_07430"/>
<evidence type="ECO:0000256" key="5">
    <source>
        <dbReference type="ARBA" id="ARBA00022741"/>
    </source>
</evidence>
<accession>A0A1B3Z8T2</accession>
<evidence type="ECO:0000256" key="3">
    <source>
        <dbReference type="ARBA" id="ARBA00022553"/>
    </source>
</evidence>
<dbReference type="InterPro" id="IPR036890">
    <property type="entry name" value="HATPase_C_sf"/>
</dbReference>
<keyword evidence="6" id="KW-0418">Kinase</keyword>
<keyword evidence="10" id="KW-1185">Reference proteome</keyword>
<evidence type="ECO:0000256" key="1">
    <source>
        <dbReference type="ARBA" id="ARBA00000085"/>
    </source>
</evidence>
<keyword evidence="5" id="KW-0547">Nucleotide-binding</keyword>
<dbReference type="SUPFAM" id="SSF55874">
    <property type="entry name" value="ATPase domain of HSP90 chaperone/DNA topoisomerase II/histidine kinase"/>
    <property type="match status" value="1"/>
</dbReference>
<dbReference type="Gene3D" id="3.30.565.10">
    <property type="entry name" value="Histidine kinase-like ATPase, C-terminal domain"/>
    <property type="match status" value="1"/>
</dbReference>
<keyword evidence="7" id="KW-0067">ATP-binding</keyword>
<reference evidence="9 10" key="1">
    <citation type="submission" date="2016-01" db="EMBL/GenBank/DDBJ databases">
        <title>Complete genome and mega plasmid sequence of Sphingomonas panacis DCY99 elicits systemic resistance in rice to Xanthomonas oryzae.</title>
        <authorList>
            <person name="Kim Y.J."/>
            <person name="Yang D.C."/>
            <person name="Sing P."/>
        </authorList>
    </citation>
    <scope>NUCLEOTIDE SEQUENCE [LARGE SCALE GENOMIC DNA]</scope>
    <source>
        <strain evidence="9 10">DCY99</strain>
    </source>
</reference>
<dbReference type="InterPro" id="IPR011495">
    <property type="entry name" value="Sig_transdc_His_kin_sub2_dim/P"/>
</dbReference>
<feature type="domain" description="Signal transduction histidine kinase subgroup 2 dimerisation and phosphoacceptor" evidence="8">
    <location>
        <begin position="17"/>
        <end position="89"/>
    </location>
</feature>
<dbReference type="STRING" id="1560345.AWL63_07430"/>
<keyword evidence="3" id="KW-0597">Phosphoprotein</keyword>
<comment type="catalytic activity">
    <reaction evidence="1">
        <text>ATP + protein L-histidine = ADP + protein N-phospho-L-histidine.</text>
        <dbReference type="EC" id="2.7.13.3"/>
    </reaction>
</comment>
<dbReference type="GO" id="GO:0004673">
    <property type="term" value="F:protein histidine kinase activity"/>
    <property type="evidence" value="ECO:0007669"/>
    <property type="project" value="UniProtKB-EC"/>
</dbReference>
<dbReference type="EMBL" id="CP014168">
    <property type="protein sequence ID" value="AOH83824.1"/>
    <property type="molecule type" value="Genomic_DNA"/>
</dbReference>
<evidence type="ECO:0000313" key="9">
    <source>
        <dbReference type="EMBL" id="AOH83824.1"/>
    </source>
</evidence>
<dbReference type="PANTHER" id="PTHR41523:SF8">
    <property type="entry name" value="ETHYLENE RESPONSE SENSOR PROTEIN"/>
    <property type="match status" value="1"/>
</dbReference>
<evidence type="ECO:0000313" key="10">
    <source>
        <dbReference type="Proteomes" id="UP000094256"/>
    </source>
</evidence>
<keyword evidence="4" id="KW-0808">Transferase</keyword>
<dbReference type="Pfam" id="PF07568">
    <property type="entry name" value="HisKA_2"/>
    <property type="match status" value="1"/>
</dbReference>
<dbReference type="PANTHER" id="PTHR41523">
    <property type="entry name" value="TWO-COMPONENT SYSTEM SENSOR PROTEIN"/>
    <property type="match status" value="1"/>
</dbReference>
<dbReference type="EC" id="2.7.13.3" evidence="2"/>
<evidence type="ECO:0000256" key="7">
    <source>
        <dbReference type="ARBA" id="ARBA00022840"/>
    </source>
</evidence>
<evidence type="ECO:0000256" key="2">
    <source>
        <dbReference type="ARBA" id="ARBA00012438"/>
    </source>
</evidence>
<dbReference type="GO" id="GO:0005524">
    <property type="term" value="F:ATP binding"/>
    <property type="evidence" value="ECO:0007669"/>
    <property type="project" value="UniProtKB-KW"/>
</dbReference>
<evidence type="ECO:0000256" key="4">
    <source>
        <dbReference type="ARBA" id="ARBA00022679"/>
    </source>
</evidence>
<proteinExistence type="predicted"/>
<protein>
    <recommendedName>
        <fullName evidence="2">histidine kinase</fullName>
        <ecNumber evidence="2">2.7.13.3</ecNumber>
    </recommendedName>
</protein>
<dbReference type="AlphaFoldDB" id="A0A1B3Z8T2"/>
<gene>
    <name evidence="9" type="ORF">AWL63_07430</name>
</gene>
<dbReference type="Proteomes" id="UP000094256">
    <property type="component" value="Chromosome"/>
</dbReference>
<organism evidence="9 10">
    <name type="scientific">Sphingomonas panacis</name>
    <dbReference type="NCBI Taxonomy" id="1560345"/>
    <lineage>
        <taxon>Bacteria</taxon>
        <taxon>Pseudomonadati</taxon>
        <taxon>Pseudomonadota</taxon>
        <taxon>Alphaproteobacteria</taxon>
        <taxon>Sphingomonadales</taxon>
        <taxon>Sphingomonadaceae</taxon>
        <taxon>Sphingomonas</taxon>
    </lineage>
</organism>
<evidence type="ECO:0000256" key="6">
    <source>
        <dbReference type="ARBA" id="ARBA00022777"/>
    </source>
</evidence>